<feature type="transmembrane region" description="Helical" evidence="2">
    <location>
        <begin position="187"/>
        <end position="206"/>
    </location>
</feature>
<dbReference type="InterPro" id="IPR027815">
    <property type="entry name" value="CSC1/OSCA1-like_cyt"/>
</dbReference>
<evidence type="ECO:0000256" key="1">
    <source>
        <dbReference type="SAM" id="MobiDB-lite"/>
    </source>
</evidence>
<dbReference type="PANTHER" id="PTHR13018">
    <property type="entry name" value="PROBABLE MEMBRANE PROTEIN DUF221-RELATED"/>
    <property type="match status" value="1"/>
</dbReference>
<feature type="transmembrane region" description="Helical" evidence="2">
    <location>
        <begin position="617"/>
        <end position="638"/>
    </location>
</feature>
<dbReference type="GO" id="GO:0005886">
    <property type="term" value="C:plasma membrane"/>
    <property type="evidence" value="ECO:0007669"/>
    <property type="project" value="TreeGrafter"/>
</dbReference>
<feature type="transmembrane region" description="Helical" evidence="2">
    <location>
        <begin position="759"/>
        <end position="778"/>
    </location>
</feature>
<keyword evidence="2" id="KW-1133">Transmembrane helix</keyword>
<feature type="compositionally biased region" description="Basic and acidic residues" evidence="1">
    <location>
        <begin position="897"/>
        <end position="915"/>
    </location>
</feature>
<evidence type="ECO:0000313" key="5">
    <source>
        <dbReference type="EMBL" id="CAI2379579.1"/>
    </source>
</evidence>
<dbReference type="Pfam" id="PF04547">
    <property type="entry name" value="Anoctamin"/>
    <property type="match status" value="1"/>
</dbReference>
<feature type="compositionally biased region" description="Basic and acidic residues" evidence="1">
    <location>
        <begin position="31"/>
        <end position="68"/>
    </location>
</feature>
<keyword evidence="2" id="KW-0812">Transmembrane</keyword>
<accession>A0AAD2D3G2</accession>
<evidence type="ECO:0000256" key="2">
    <source>
        <dbReference type="SAM" id="Phobius"/>
    </source>
</evidence>
<feature type="domain" description="CSC1/OSCA1-like cytosolic" evidence="4">
    <location>
        <begin position="283"/>
        <end position="484"/>
    </location>
</feature>
<feature type="transmembrane region" description="Helical" evidence="2">
    <location>
        <begin position="577"/>
        <end position="597"/>
    </location>
</feature>
<feature type="transmembrane region" description="Helical" evidence="2">
    <location>
        <begin position="537"/>
        <end position="556"/>
    </location>
</feature>
<protein>
    <recommendedName>
        <fullName evidence="7">CSC1/OSCA1-like cytosolic domain-containing protein</fullName>
    </recommendedName>
</protein>
<comment type="caution">
    <text evidence="5">The sequence shown here is derived from an EMBL/GenBank/DDBJ whole genome shotgun (WGS) entry which is preliminary data.</text>
</comment>
<feature type="transmembrane region" description="Helical" evidence="2">
    <location>
        <begin position="679"/>
        <end position="709"/>
    </location>
</feature>
<dbReference type="Pfam" id="PF14703">
    <property type="entry name" value="PHM7_cyt"/>
    <property type="match status" value="1"/>
</dbReference>
<dbReference type="InterPro" id="IPR049452">
    <property type="entry name" value="Anoctamin_TM"/>
</dbReference>
<evidence type="ECO:0000259" key="3">
    <source>
        <dbReference type="Pfam" id="PF04547"/>
    </source>
</evidence>
<evidence type="ECO:0000313" key="6">
    <source>
        <dbReference type="Proteomes" id="UP001295684"/>
    </source>
</evidence>
<keyword evidence="6" id="KW-1185">Reference proteome</keyword>
<organism evidence="5 6">
    <name type="scientific">Euplotes crassus</name>
    <dbReference type="NCBI Taxonomy" id="5936"/>
    <lineage>
        <taxon>Eukaryota</taxon>
        <taxon>Sar</taxon>
        <taxon>Alveolata</taxon>
        <taxon>Ciliophora</taxon>
        <taxon>Intramacronucleata</taxon>
        <taxon>Spirotrichea</taxon>
        <taxon>Hypotrichia</taxon>
        <taxon>Euplotida</taxon>
        <taxon>Euplotidae</taxon>
        <taxon>Moneuplotes</taxon>
    </lineage>
</organism>
<gene>
    <name evidence="5" type="ORF">ECRASSUSDP1_LOCUS20990</name>
</gene>
<evidence type="ECO:0008006" key="7">
    <source>
        <dbReference type="Google" id="ProtNLM"/>
    </source>
</evidence>
<dbReference type="EMBL" id="CAMPGE010021432">
    <property type="protein sequence ID" value="CAI2379579.1"/>
    <property type="molecule type" value="Genomic_DNA"/>
</dbReference>
<feature type="transmembrane region" description="Helical" evidence="2">
    <location>
        <begin position="496"/>
        <end position="517"/>
    </location>
</feature>
<feature type="region of interest" description="Disordered" evidence="1">
    <location>
        <begin position="942"/>
        <end position="961"/>
    </location>
</feature>
<name>A0AAD2D3G2_EUPCR</name>
<dbReference type="PANTHER" id="PTHR13018:SF83">
    <property type="entry name" value="RRM DOMAIN-CONTAINING PROTEIN"/>
    <property type="match status" value="1"/>
</dbReference>
<feature type="transmembrane region" description="Helical" evidence="2">
    <location>
        <begin position="241"/>
        <end position="262"/>
    </location>
</feature>
<keyword evidence="2" id="KW-0472">Membrane</keyword>
<feature type="region of interest" description="Disordered" evidence="1">
    <location>
        <begin position="1"/>
        <end position="92"/>
    </location>
</feature>
<feature type="compositionally biased region" description="Low complexity" evidence="1">
    <location>
        <begin position="949"/>
        <end position="961"/>
    </location>
</feature>
<dbReference type="AlphaFoldDB" id="A0AAD2D3G2"/>
<feature type="region of interest" description="Disordered" evidence="1">
    <location>
        <begin position="888"/>
        <end position="920"/>
    </location>
</feature>
<feature type="transmembrane region" description="Helical" evidence="2">
    <location>
        <begin position="729"/>
        <end position="750"/>
    </location>
</feature>
<dbReference type="InterPro" id="IPR045122">
    <property type="entry name" value="Csc1-like"/>
</dbReference>
<evidence type="ECO:0000259" key="4">
    <source>
        <dbReference type="Pfam" id="PF14703"/>
    </source>
</evidence>
<sequence length="961" mass="110998">MNPSSSQPEISPEGIDLKEEPKSYSAEPEEEVKQVRSKSTEGNESREQKSCDEHPPGEEDVPQREVQERVSNPMREANANRNEVNPRLHDVQDYIKDQDPEEVKRRLERCPPDFTRARTHGFASKVNRLDSINNIQDANNGKIECCECCGRPAEDYVKDLPLCIDTAELDILGSGFPLYYHFKKFTIIIYFAMIFVVGIPCLVINFHQGRSSEWDLNKSYIISTTIGNHGKIPDNYTKWRVQVQVILNFLFIFVIAIASIFLRKTQNTIIREVDEQNITPSDFGVMISNIPKDKHPSDLKKWLAEKVPGIEIVYVNYCYNITEMVKATRKQNSLCQIRAYLLAYKKRKLEEEKITEEQAKEREISLAPPPKKILGCIKISYPQIDRLEKKIKDVERVQERIMETTKRILDTDEFCGKAFVVLNKQSHAERITKYFECSLLNRAFNRVLFNVFKYQSPNISRRYWDGNLIYTERAAEPGDIYWENLAVSTRTRLRKVLWTSSVAIFCLGAAFGINFGIRGIQKSIKNESTSSLAEEYFIRSLSILASFMIAANNMLLGRLIRVLTSYENHETYTKYHLSVAFKLTFAMFINTGINPLFANFGRKNWFNQGGLMVDIFYITITVSLISPFSYLFDPGFLIKLYKRWREKSKGNKSKLTQKQANELFEGPPLDMAQRYSNTMLLFCMAVFYAFPMPIISVISLLGAVFQYWLEKYLLLKRHKVPEPFGEAMAQIFSSMIPFFCLLYGTSLYIFSTTLSEGKGWIGLAAFIITLLYMILPFGKLLDHLKRETHRNDNYEYKEERIDFLTDYDRSNPITEEAANVYHQRKLAAANFLTEIQNQPSEGHNEWGGVLKYGRQATSLEGKVFRKFQHVEMLVGSNKANFLRRTSTQNQHQLGHLSRIEEEKGANEELKEELKAEPPAPTIRRLRTENLITHNYQNSINLASNNHEISQSQDFSQSSEDP</sequence>
<dbReference type="Proteomes" id="UP001295684">
    <property type="component" value="Unassembled WGS sequence"/>
</dbReference>
<feature type="domain" description="Anoctamin transmembrane" evidence="3">
    <location>
        <begin position="488"/>
        <end position="741"/>
    </location>
</feature>
<proteinExistence type="predicted"/>
<dbReference type="GO" id="GO:0005227">
    <property type="term" value="F:calcium-activated cation channel activity"/>
    <property type="evidence" value="ECO:0007669"/>
    <property type="project" value="InterPro"/>
</dbReference>
<reference evidence="5" key="1">
    <citation type="submission" date="2023-07" db="EMBL/GenBank/DDBJ databases">
        <authorList>
            <consortium name="AG Swart"/>
            <person name="Singh M."/>
            <person name="Singh A."/>
            <person name="Seah K."/>
            <person name="Emmerich C."/>
        </authorList>
    </citation>
    <scope>NUCLEOTIDE SEQUENCE</scope>
    <source>
        <strain evidence="5">DP1</strain>
    </source>
</reference>